<evidence type="ECO:0000256" key="7">
    <source>
        <dbReference type="ARBA" id="ARBA00023008"/>
    </source>
</evidence>
<dbReference type="Pfam" id="PF00702">
    <property type="entry name" value="Hydrolase"/>
    <property type="match status" value="1"/>
</dbReference>
<dbReference type="SUPFAM" id="SSF81665">
    <property type="entry name" value="Calcium ATPase, transmembrane domain M"/>
    <property type="match status" value="1"/>
</dbReference>
<comment type="caution">
    <text evidence="12">The sequence shown here is derived from an EMBL/GenBank/DDBJ whole genome shotgun (WGS) entry which is preliminary data.</text>
</comment>
<dbReference type="InterPro" id="IPR036412">
    <property type="entry name" value="HAD-like_sf"/>
</dbReference>
<dbReference type="AlphaFoldDB" id="C9LSU9"/>
<keyword evidence="6 11" id="KW-1133">Transmembrane helix</keyword>
<evidence type="ECO:0000256" key="6">
    <source>
        <dbReference type="ARBA" id="ARBA00022989"/>
    </source>
</evidence>
<evidence type="ECO:0000313" key="12">
    <source>
        <dbReference type="EMBL" id="EEX78048.1"/>
    </source>
</evidence>
<evidence type="ECO:0000256" key="2">
    <source>
        <dbReference type="ARBA" id="ARBA00012517"/>
    </source>
</evidence>
<keyword evidence="3 11" id="KW-0812">Transmembrane</keyword>
<dbReference type="GO" id="GO:0043682">
    <property type="term" value="F:P-type divalent copper transporter activity"/>
    <property type="evidence" value="ECO:0007669"/>
    <property type="project" value="TreeGrafter"/>
</dbReference>
<dbReference type="EMBL" id="ACKP02000011">
    <property type="protein sequence ID" value="EEX78048.1"/>
    <property type="molecule type" value="Genomic_DNA"/>
</dbReference>
<feature type="transmembrane region" description="Helical" evidence="11">
    <location>
        <begin position="647"/>
        <end position="669"/>
    </location>
</feature>
<organism evidence="12 13">
    <name type="scientific">Selenomonas sputigena (strain ATCC 35185 / DSM 20758 / CCUG 44933 / VPI D19B-28)</name>
    <dbReference type="NCBI Taxonomy" id="546271"/>
    <lineage>
        <taxon>Bacteria</taxon>
        <taxon>Bacillati</taxon>
        <taxon>Bacillota</taxon>
        <taxon>Negativicutes</taxon>
        <taxon>Selenomonadales</taxon>
        <taxon>Selenomonadaceae</taxon>
        <taxon>Selenomonas</taxon>
    </lineage>
</organism>
<evidence type="ECO:0000256" key="4">
    <source>
        <dbReference type="ARBA" id="ARBA00022796"/>
    </source>
</evidence>
<dbReference type="GO" id="GO:0016887">
    <property type="term" value="F:ATP hydrolysis activity"/>
    <property type="evidence" value="ECO:0007669"/>
    <property type="project" value="InterPro"/>
</dbReference>
<dbReference type="InterPro" id="IPR023299">
    <property type="entry name" value="ATPase_P-typ_cyto_dom_N"/>
</dbReference>
<dbReference type="GO" id="GO:0055070">
    <property type="term" value="P:copper ion homeostasis"/>
    <property type="evidence" value="ECO:0007669"/>
    <property type="project" value="TreeGrafter"/>
</dbReference>
<dbReference type="Gene3D" id="3.40.50.1000">
    <property type="entry name" value="HAD superfamily/HAD-like"/>
    <property type="match status" value="1"/>
</dbReference>
<dbReference type="InterPro" id="IPR023298">
    <property type="entry name" value="ATPase_P-typ_TM_dom_sf"/>
</dbReference>
<dbReference type="STRING" id="546271.Selsp_1642"/>
<dbReference type="eggNOG" id="COG2217">
    <property type="taxonomic scope" value="Bacteria"/>
</dbReference>
<dbReference type="PANTHER" id="PTHR43520">
    <property type="entry name" value="ATP7, ISOFORM B"/>
    <property type="match status" value="1"/>
</dbReference>
<feature type="transmembrane region" description="Helical" evidence="11">
    <location>
        <begin position="147"/>
        <end position="172"/>
    </location>
</feature>
<evidence type="ECO:0000256" key="8">
    <source>
        <dbReference type="ARBA" id="ARBA00023136"/>
    </source>
</evidence>
<keyword evidence="12" id="KW-0378">Hydrolase</keyword>
<keyword evidence="4" id="KW-0813">Transport</keyword>
<feature type="compositionally biased region" description="Basic and acidic residues" evidence="10">
    <location>
        <begin position="225"/>
        <end position="247"/>
    </location>
</feature>
<keyword evidence="4" id="KW-0187">Copper transport</keyword>
<dbReference type="NCBIfam" id="TIGR01494">
    <property type="entry name" value="ATPase_P-type"/>
    <property type="match status" value="1"/>
</dbReference>
<feature type="region of interest" description="Disordered" evidence="10">
    <location>
        <begin position="273"/>
        <end position="300"/>
    </location>
</feature>
<dbReference type="Proteomes" id="UP000003505">
    <property type="component" value="Unassembled WGS sequence"/>
</dbReference>
<evidence type="ECO:0000313" key="13">
    <source>
        <dbReference type="Proteomes" id="UP000003505"/>
    </source>
</evidence>
<dbReference type="EC" id="7.2.2.8" evidence="2"/>
<evidence type="ECO:0000256" key="5">
    <source>
        <dbReference type="ARBA" id="ARBA00022967"/>
    </source>
</evidence>
<evidence type="ECO:0000256" key="10">
    <source>
        <dbReference type="SAM" id="MobiDB-lite"/>
    </source>
</evidence>
<dbReference type="GO" id="GO:0005524">
    <property type="term" value="F:ATP binding"/>
    <property type="evidence" value="ECO:0007669"/>
    <property type="project" value="InterPro"/>
</dbReference>
<dbReference type="PANTHER" id="PTHR43520:SF8">
    <property type="entry name" value="P-TYPE CU(+) TRANSPORTER"/>
    <property type="match status" value="1"/>
</dbReference>
<feature type="transmembrane region" description="Helical" evidence="11">
    <location>
        <begin position="77"/>
        <end position="102"/>
    </location>
</feature>
<name>C9LSU9_SELS3</name>
<feature type="transmembrane region" description="Helical" evidence="11">
    <location>
        <begin position="340"/>
        <end position="362"/>
    </location>
</feature>
<keyword evidence="5" id="KW-1278">Translocase</keyword>
<feature type="transmembrane region" description="Helical" evidence="11">
    <location>
        <begin position="178"/>
        <end position="199"/>
    </location>
</feature>
<keyword evidence="4" id="KW-0406">Ion transport</keyword>
<gene>
    <name evidence="12" type="ORF">SELSPUOL_00526</name>
</gene>
<dbReference type="Gene3D" id="3.40.1110.10">
    <property type="entry name" value="Calcium-transporting ATPase, cytoplasmic domain N"/>
    <property type="match status" value="1"/>
</dbReference>
<comment type="subcellular location">
    <subcellularLocation>
        <location evidence="1">Membrane</location>
    </subcellularLocation>
</comment>
<dbReference type="SUPFAM" id="SSF56784">
    <property type="entry name" value="HAD-like"/>
    <property type="match status" value="1"/>
</dbReference>
<evidence type="ECO:0000256" key="11">
    <source>
        <dbReference type="SAM" id="Phobius"/>
    </source>
</evidence>
<feature type="compositionally biased region" description="Basic and acidic residues" evidence="10">
    <location>
        <begin position="288"/>
        <end position="298"/>
    </location>
</feature>
<feature type="transmembrane region" description="Helical" evidence="11">
    <location>
        <begin position="114"/>
        <end position="135"/>
    </location>
</feature>
<dbReference type="InterPro" id="IPR001757">
    <property type="entry name" value="P_typ_ATPase"/>
</dbReference>
<dbReference type="GO" id="GO:0140581">
    <property type="term" value="F:P-type monovalent copper transporter activity"/>
    <property type="evidence" value="ECO:0007669"/>
    <property type="project" value="UniProtKB-EC"/>
</dbReference>
<evidence type="ECO:0000256" key="3">
    <source>
        <dbReference type="ARBA" id="ARBA00022692"/>
    </source>
</evidence>
<reference evidence="12 13" key="1">
    <citation type="submission" date="2009-09" db="EMBL/GenBank/DDBJ databases">
        <authorList>
            <person name="Weinstock G."/>
            <person name="Sodergren E."/>
            <person name="Clifton S."/>
            <person name="Fulton L."/>
            <person name="Fulton B."/>
            <person name="Courtney L."/>
            <person name="Fronick C."/>
            <person name="Harrison M."/>
            <person name="Strong C."/>
            <person name="Farmer C."/>
            <person name="Delahaunty K."/>
            <person name="Markovic C."/>
            <person name="Hall O."/>
            <person name="Minx P."/>
            <person name="Tomlinson C."/>
            <person name="Mitreva M."/>
            <person name="Nelson J."/>
            <person name="Hou S."/>
            <person name="Wollam A."/>
            <person name="Pepin K.H."/>
            <person name="Johnson M."/>
            <person name="Bhonagiri V."/>
            <person name="Nash W.E."/>
            <person name="Warren W."/>
            <person name="Chinwalla A."/>
            <person name="Mardis E.R."/>
            <person name="Wilson R.K."/>
        </authorList>
    </citation>
    <scope>NUCLEOTIDE SEQUENCE [LARGE SCALE GENOMIC DNA]</scope>
    <source>
        <strain evidence="13">ATCC 35185 / DSM 20758 / VPI D19B-28</strain>
    </source>
</reference>
<proteinExistence type="predicted"/>
<dbReference type="GO" id="GO:0016020">
    <property type="term" value="C:membrane"/>
    <property type="evidence" value="ECO:0007669"/>
    <property type="project" value="UniProtKB-SubCell"/>
</dbReference>
<comment type="catalytic activity">
    <reaction evidence="9">
        <text>Cu(+)(in) + ATP + H2O = Cu(+)(out) + ADP + phosphate + H(+)</text>
        <dbReference type="Rhea" id="RHEA:25792"/>
        <dbReference type="ChEBI" id="CHEBI:15377"/>
        <dbReference type="ChEBI" id="CHEBI:15378"/>
        <dbReference type="ChEBI" id="CHEBI:30616"/>
        <dbReference type="ChEBI" id="CHEBI:43474"/>
        <dbReference type="ChEBI" id="CHEBI:49552"/>
        <dbReference type="ChEBI" id="CHEBI:456216"/>
        <dbReference type="EC" id="7.2.2.8"/>
    </reaction>
</comment>
<evidence type="ECO:0000256" key="9">
    <source>
        <dbReference type="ARBA" id="ARBA00049289"/>
    </source>
</evidence>
<keyword evidence="7" id="KW-0186">Copper</keyword>
<evidence type="ECO:0000256" key="1">
    <source>
        <dbReference type="ARBA" id="ARBA00004370"/>
    </source>
</evidence>
<feature type="transmembrane region" description="Helical" evidence="11">
    <location>
        <begin position="675"/>
        <end position="698"/>
    </location>
</feature>
<feature type="region of interest" description="Disordered" evidence="10">
    <location>
        <begin position="215"/>
        <end position="247"/>
    </location>
</feature>
<dbReference type="GO" id="GO:0005507">
    <property type="term" value="F:copper ion binding"/>
    <property type="evidence" value="ECO:0007669"/>
    <property type="project" value="TreeGrafter"/>
</dbReference>
<dbReference type="InterPro" id="IPR023214">
    <property type="entry name" value="HAD_sf"/>
</dbReference>
<feature type="transmembrane region" description="Helical" evidence="11">
    <location>
        <begin position="309"/>
        <end position="328"/>
    </location>
</feature>
<protein>
    <recommendedName>
        <fullName evidence="2">P-type Cu(+) transporter</fullName>
        <ecNumber evidence="2">7.2.2.8</ecNumber>
    </recommendedName>
</protein>
<keyword evidence="8 11" id="KW-0472">Membrane</keyword>
<sequence>MHHPSLYTIINSINFFSLQQVLEKILVGINRQKGESNKIDSISIFTIPWKRGNFIMDEKSAAPEETERIKKDVRSSLLIVLPLTLLAFAFSPGLLAASTFGIDLGPLSPEEAPLLFAGIELSLALAMLLACKSILVRGVRLLFKSPCADSLIAVSAISAVIASLLLMVQMMLTGEALFHQLLFTPLGLFLTFTLGGKYLEVRLAARKLSLDEDEGVVPPGAEEMMAEHEAERRRREEEERRKKESEARYRELEALRAEERRLAELEARRARGEVLPAEEDEPAASDAPRQEEAAKTPEHTPLLAVTDNAALRFLAFGLLLAIADAALWQAMGLDLLQTAIFFFSVLFFACPAALFFASSFTLPEALKKCRAQKILVKNAGVFGTLKHISAIALSKSGGITEGRPFLATIVGEGLSDSAILGLAASAENGVSHPLARVLVASAVSRGARLMRVSATSSIPGKGVEALINGRAVRLGKREWLEEEGVAISNSLLTQGDQFASRGKIVIYLATGKIAKGLLVFSDEARSDMPRTIRLLESLGVQTVMMTGDCRTAAKRTAKDAGISVYRADLAPADKAKEVQMLQAHGHSVALLAAKKEDAEAASMADVVLAMQTGESEIAPDILIASGDPSHIPQLITLSRKTVRTVRLALTLAFLAAVLAAVLLHASLFFLGDLRFLPLLSVLSMLAGIVAATLVPLGLKSFKFAPHTLDY</sequence>
<accession>C9LSU9</accession>